<organism evidence="3 4">
    <name type="scientific">Ferroglobus placidus (strain DSM 10642 / AEDII12DO)</name>
    <dbReference type="NCBI Taxonomy" id="589924"/>
    <lineage>
        <taxon>Archaea</taxon>
        <taxon>Methanobacteriati</taxon>
        <taxon>Methanobacteriota</taxon>
        <taxon>Archaeoglobi</taxon>
        <taxon>Archaeoglobales</taxon>
        <taxon>Archaeoglobaceae</taxon>
        <taxon>Ferroglobus</taxon>
    </lineage>
</organism>
<dbReference type="RefSeq" id="WP_012965788.1">
    <property type="nucleotide sequence ID" value="NC_013849.1"/>
</dbReference>
<keyword evidence="1" id="KW-0479">Metal-binding</keyword>
<dbReference type="Proteomes" id="UP000002613">
    <property type="component" value="Chromosome"/>
</dbReference>
<gene>
    <name evidence="3" type="ordered locus">Ferp_1291</name>
</gene>
<keyword evidence="4" id="KW-1185">Reference proteome</keyword>
<accession>D3RY82</accession>
<keyword evidence="1" id="KW-0862">Zinc</keyword>
<dbReference type="PaxDb" id="589924-Ferp_1291"/>
<dbReference type="KEGG" id="fpl:Ferp_1291"/>
<dbReference type="GO" id="GO:0008270">
    <property type="term" value="F:zinc ion binding"/>
    <property type="evidence" value="ECO:0007669"/>
    <property type="project" value="UniProtKB-KW"/>
</dbReference>
<reference evidence="4" key="1">
    <citation type="submission" date="2010-02" db="EMBL/GenBank/DDBJ databases">
        <title>Complete sequence of Ferroglobus placidus DSM 10642.</title>
        <authorList>
            <consortium name="US DOE Joint Genome Institute"/>
            <person name="Lucas S."/>
            <person name="Copeland A."/>
            <person name="Lapidus A."/>
            <person name="Cheng J.-F."/>
            <person name="Bruce D."/>
            <person name="Goodwin L."/>
            <person name="Pitluck S."/>
            <person name="Saunders E."/>
            <person name="Brettin T."/>
            <person name="Detter J.C."/>
            <person name="Han C."/>
            <person name="Tapia R."/>
            <person name="Larimer F."/>
            <person name="Land M."/>
            <person name="Hauser L."/>
            <person name="Kyrpides N."/>
            <person name="Ivanova N."/>
            <person name="Holmes D."/>
            <person name="Lovley D."/>
            <person name="Kyrpides N."/>
            <person name="Anderson I.J."/>
            <person name="Woyke T."/>
        </authorList>
    </citation>
    <scope>NUCLEOTIDE SEQUENCE [LARGE SCALE GENOMIC DNA]</scope>
    <source>
        <strain evidence="4">DSM 10642 / AEDII12DO</strain>
    </source>
</reference>
<dbReference type="GeneID" id="8778804"/>
<evidence type="ECO:0000256" key="1">
    <source>
        <dbReference type="PROSITE-ProRule" id="PRU00325"/>
    </source>
</evidence>
<proteinExistence type="predicted"/>
<dbReference type="AlphaFoldDB" id="D3RY82"/>
<dbReference type="EMBL" id="CP001899">
    <property type="protein sequence ID" value="ADC65445.1"/>
    <property type="molecule type" value="Genomic_DNA"/>
</dbReference>
<evidence type="ECO:0000313" key="3">
    <source>
        <dbReference type="EMBL" id="ADC65445.1"/>
    </source>
</evidence>
<dbReference type="Pfam" id="PF04434">
    <property type="entry name" value="SWIM"/>
    <property type="match status" value="1"/>
</dbReference>
<evidence type="ECO:0000313" key="4">
    <source>
        <dbReference type="Proteomes" id="UP000002613"/>
    </source>
</evidence>
<evidence type="ECO:0000259" key="2">
    <source>
        <dbReference type="PROSITE" id="PS50966"/>
    </source>
</evidence>
<feature type="domain" description="SWIM-type" evidence="2">
    <location>
        <begin position="48"/>
        <end position="90"/>
    </location>
</feature>
<dbReference type="OrthoDB" id="31559at2157"/>
<sequence length="114" mass="13740">MLERVRKKAKEFGFTYDLYKYLLFTFGKRGEKAFLYVKEGRVKKYKDFFVVVGREEYIVEEFFCTCKDFHINLKGRKPCAHILAVAIAEELKLYDEFDTYYVNFISIDARRGWK</sequence>
<reference evidence="3 4" key="2">
    <citation type="journal article" date="2011" name="Stand. Genomic Sci.">
        <title>Complete genome sequence of Ferroglobus placidus AEDII12DO.</title>
        <authorList>
            <person name="Anderson I."/>
            <person name="Risso C."/>
            <person name="Holmes D."/>
            <person name="Lucas S."/>
            <person name="Copeland A."/>
            <person name="Lapidus A."/>
            <person name="Cheng J.F."/>
            <person name="Bruce D."/>
            <person name="Goodwin L."/>
            <person name="Pitluck S."/>
            <person name="Saunders E."/>
            <person name="Brettin T."/>
            <person name="Detter J.C."/>
            <person name="Han C."/>
            <person name="Tapia R."/>
            <person name="Larimer F."/>
            <person name="Land M."/>
            <person name="Hauser L."/>
            <person name="Woyke T."/>
            <person name="Lovley D."/>
            <person name="Kyrpides N."/>
            <person name="Ivanova N."/>
        </authorList>
    </citation>
    <scope>NUCLEOTIDE SEQUENCE [LARGE SCALE GENOMIC DNA]</scope>
    <source>
        <strain evidence="4">DSM 10642 / AEDII12DO</strain>
    </source>
</reference>
<dbReference type="PROSITE" id="PS50966">
    <property type="entry name" value="ZF_SWIM"/>
    <property type="match status" value="1"/>
</dbReference>
<dbReference type="HOGENOM" id="CLU_153623_0_0_2"/>
<keyword evidence="1" id="KW-0863">Zinc-finger</keyword>
<dbReference type="eggNOG" id="arCOG01121">
    <property type="taxonomic scope" value="Archaea"/>
</dbReference>
<name>D3RY82_FERPA</name>
<protein>
    <submittedName>
        <fullName evidence="3">Zinc finger SWIM domain protein</fullName>
    </submittedName>
</protein>
<dbReference type="InterPro" id="IPR007527">
    <property type="entry name" value="Znf_SWIM"/>
</dbReference>
<dbReference type="STRING" id="589924.Ferp_1291"/>